<keyword evidence="1" id="KW-0749">Sporulation</keyword>
<dbReference type="GO" id="GO:0030435">
    <property type="term" value="P:sporulation resulting in formation of a cellular spore"/>
    <property type="evidence" value="ECO:0007669"/>
    <property type="project" value="UniProtKB-KW"/>
</dbReference>
<dbReference type="PANTHER" id="PTHR39183:SF1">
    <property type="entry name" value="SPORE COAT PROTEIN F-LIKE PROTEIN YHCQ"/>
    <property type="match status" value="1"/>
</dbReference>
<organism evidence="4">
    <name type="scientific">bioreactor metagenome</name>
    <dbReference type="NCBI Taxonomy" id="1076179"/>
    <lineage>
        <taxon>unclassified sequences</taxon>
        <taxon>metagenomes</taxon>
        <taxon>ecological metagenomes</taxon>
    </lineage>
</organism>
<dbReference type="EMBL" id="VSSQ01011792">
    <property type="protein sequence ID" value="MPM47724.1"/>
    <property type="molecule type" value="Genomic_DNA"/>
</dbReference>
<evidence type="ECO:0008006" key="5">
    <source>
        <dbReference type="Google" id="ProtNLM"/>
    </source>
</evidence>
<dbReference type="PANTHER" id="PTHR39183">
    <property type="entry name" value="SPORE COAT PROTEIN F-LIKE PROTEIN YHCQ"/>
    <property type="match status" value="1"/>
</dbReference>
<dbReference type="Gene3D" id="1.20.1260.10">
    <property type="match status" value="1"/>
</dbReference>
<comment type="caution">
    <text evidence="4">The sequence shown here is derived from an EMBL/GenBank/DDBJ whole genome shotgun (WGS) entry which is preliminary data.</text>
</comment>
<evidence type="ECO:0000313" key="4">
    <source>
        <dbReference type="EMBL" id="MPM47724.1"/>
    </source>
</evidence>
<protein>
    <recommendedName>
        <fullName evidence="5">Spore coat protein</fullName>
    </recommendedName>
</protein>
<proteinExistence type="inferred from homology"/>
<sequence>MEKQCLALHETMQVHEMLNFKTICMATSKMMQGIVFDQELKALMAKDVEQSIMSVATLQDLLSKAPTIK</sequence>
<accession>A0A645ADI8</accession>
<reference evidence="4" key="1">
    <citation type="submission" date="2019-08" db="EMBL/GenBank/DDBJ databases">
        <authorList>
            <person name="Kucharzyk K."/>
            <person name="Murdoch R.W."/>
            <person name="Higgins S."/>
            <person name="Loffler F."/>
        </authorList>
    </citation>
    <scope>NUCLEOTIDE SEQUENCE</scope>
</reference>
<evidence type="ECO:0000256" key="3">
    <source>
        <dbReference type="ARBA" id="ARBA00024344"/>
    </source>
</evidence>
<dbReference type="InterPro" id="IPR012851">
    <property type="entry name" value="Spore_coat_CotF-like"/>
</dbReference>
<evidence type="ECO:0000256" key="2">
    <source>
        <dbReference type="ARBA" id="ARBA00024325"/>
    </source>
</evidence>
<dbReference type="AlphaFoldDB" id="A0A645ADI8"/>
<name>A0A645ADI8_9ZZZZ</name>
<comment type="subcellular location">
    <subcellularLocation>
        <location evidence="2">Spore coat</location>
    </subcellularLocation>
</comment>
<dbReference type="InterPro" id="IPR012347">
    <property type="entry name" value="Ferritin-like"/>
</dbReference>
<comment type="similarity">
    <text evidence="3">Belongs to the CotF family.</text>
</comment>
<evidence type="ECO:0000256" key="1">
    <source>
        <dbReference type="ARBA" id="ARBA00022969"/>
    </source>
</evidence>
<gene>
    <name evidence="4" type="ORF">SDC9_94438</name>
</gene>